<dbReference type="SMART" id="SM00869">
    <property type="entry name" value="Autotransporter"/>
    <property type="match status" value="1"/>
</dbReference>
<evidence type="ECO:0000259" key="1">
    <source>
        <dbReference type="PROSITE" id="PS51208"/>
    </source>
</evidence>
<evidence type="ECO:0000313" key="3">
    <source>
        <dbReference type="Proteomes" id="UP001321014"/>
    </source>
</evidence>
<organism evidence="2 3">
    <name type="scientific">Ruegeria marisflavi</name>
    <dbReference type="NCBI Taxonomy" id="2984152"/>
    <lineage>
        <taxon>Bacteria</taxon>
        <taxon>Pseudomonadati</taxon>
        <taxon>Pseudomonadota</taxon>
        <taxon>Alphaproteobacteria</taxon>
        <taxon>Rhodobacterales</taxon>
        <taxon>Roseobacteraceae</taxon>
        <taxon>Ruegeria</taxon>
    </lineage>
</organism>
<evidence type="ECO:0000313" key="2">
    <source>
        <dbReference type="EMBL" id="MCU9840474.1"/>
    </source>
</evidence>
<dbReference type="InterPro" id="IPR036709">
    <property type="entry name" value="Autotransporte_beta_dom_sf"/>
</dbReference>
<dbReference type="Proteomes" id="UP001321014">
    <property type="component" value="Unassembled WGS sequence"/>
</dbReference>
<reference evidence="2 3" key="1">
    <citation type="submission" date="2022-10" db="EMBL/GenBank/DDBJ databases">
        <title>Ruegeria sp. nov., isolated from ocean surface water.</title>
        <authorList>
            <person name="He W."/>
            <person name="Wang L."/>
            <person name="Zhang D.-F."/>
        </authorList>
    </citation>
    <scope>NUCLEOTIDE SEQUENCE [LARGE SCALE GENOMIC DNA]</scope>
    <source>
        <strain evidence="2 3">WL0004</strain>
    </source>
</reference>
<proteinExistence type="predicted"/>
<keyword evidence="3" id="KW-1185">Reference proteome</keyword>
<gene>
    <name evidence="2" type="ORF">OEZ49_22245</name>
</gene>
<feature type="non-terminal residue" evidence="2">
    <location>
        <position position="1"/>
    </location>
</feature>
<dbReference type="EMBL" id="JAOVQN010000041">
    <property type="protein sequence ID" value="MCU9840474.1"/>
    <property type="molecule type" value="Genomic_DNA"/>
</dbReference>
<dbReference type="Gene3D" id="2.40.128.130">
    <property type="entry name" value="Autotransporter beta-domain"/>
    <property type="match status" value="1"/>
</dbReference>
<comment type="caution">
    <text evidence="2">The sequence shown here is derived from an EMBL/GenBank/DDBJ whole genome shotgun (WGS) entry which is preliminary data.</text>
</comment>
<dbReference type="RefSeq" id="WP_263390341.1">
    <property type="nucleotide sequence ID" value="NZ_JAOVQN010000041.1"/>
</dbReference>
<dbReference type="InterPro" id="IPR005546">
    <property type="entry name" value="Autotransporte_beta"/>
</dbReference>
<dbReference type="PROSITE" id="PS51208">
    <property type="entry name" value="AUTOTRANSPORTER"/>
    <property type="match status" value="1"/>
</dbReference>
<dbReference type="Pfam" id="PF03797">
    <property type="entry name" value="Autotransporter"/>
    <property type="match status" value="1"/>
</dbReference>
<sequence length="352" mass="38973">ATYTVEVTDSNGAKAQATISIEVLDDASRISSAFTEQIGEFISRRMERILRSEPRRYHLGLRKDKDASGYLNAYANRSLLGTQGGLNFSVNSVSDNGAFFWAEGYYSIYQENRAAGQIDGQFGILHLGGDFSINKDLIVGAMVSFDHSDEEIDGHSNISGNGWMFGPYFSTRLFDDLYLSGRAAWGHSENDASIDVYGTGSSWSGDFSTERFFSYVSLSGQIEQGIFTFIPEASMGYIRDRQNHYLVSDGSRNVGVHRQVLELGIAELSAEMQFHFGAAGNSGTLFVRPSISGEFRKSDYHGRTSLLTGSLDLGFDSTPSENLNYGFAIGYDGFGNRDFDGFSLRTYFDFRF</sequence>
<name>A0ABT2WX58_9RHOB</name>
<protein>
    <submittedName>
        <fullName evidence="2">Autotransporter outer membrane beta-barrel domain-containing protein</fullName>
    </submittedName>
</protein>
<feature type="domain" description="Autotransporter" evidence="1">
    <location>
        <begin position="93"/>
        <end position="352"/>
    </location>
</feature>
<dbReference type="SUPFAM" id="SSF103515">
    <property type="entry name" value="Autotransporter"/>
    <property type="match status" value="1"/>
</dbReference>
<accession>A0ABT2WX58</accession>